<dbReference type="eggNOG" id="COG0438">
    <property type="taxonomic scope" value="Bacteria"/>
</dbReference>
<keyword evidence="3" id="KW-1185">Reference proteome</keyword>
<dbReference type="STRING" id="666685.R2APBS1_3070"/>
<evidence type="ECO:0000313" key="3">
    <source>
        <dbReference type="Proteomes" id="UP000011859"/>
    </source>
</evidence>
<dbReference type="EMBL" id="CP003470">
    <property type="protein sequence ID" value="AGG90142.1"/>
    <property type="molecule type" value="Genomic_DNA"/>
</dbReference>
<dbReference type="Pfam" id="PF13579">
    <property type="entry name" value="Glyco_trans_4_4"/>
    <property type="match status" value="1"/>
</dbReference>
<dbReference type="KEGG" id="rhd:R2APBS1_3070"/>
<reference evidence="2 3" key="1">
    <citation type="submission" date="2012-04" db="EMBL/GenBank/DDBJ databases">
        <title>Complete genome of Rhodanobacter sp. 2APBS1.</title>
        <authorList>
            <consortium name="US DOE Joint Genome Institute"/>
            <person name="Huntemann M."/>
            <person name="Wei C.-L."/>
            <person name="Han J."/>
            <person name="Detter J.C."/>
            <person name="Han C."/>
            <person name="Tapia R."/>
            <person name="Munk A.C.C."/>
            <person name="Chen A."/>
            <person name="Krypides N."/>
            <person name="Mavromatis K."/>
            <person name="Markowitz V."/>
            <person name="Szeto E."/>
            <person name="Ivanova N."/>
            <person name="Mikhailova N."/>
            <person name="Ovchinnikova G."/>
            <person name="Pagani I."/>
            <person name="Pati A."/>
            <person name="Goodwin L."/>
            <person name="Peters L."/>
            <person name="Pitluck S."/>
            <person name="Woyke T."/>
            <person name="Prakash O."/>
            <person name="Elkins J."/>
            <person name="Brown S."/>
            <person name="Palumbo A."/>
            <person name="Hemme C."/>
            <person name="Zhou J."/>
            <person name="Watson D."/>
            <person name="Jardine P."/>
            <person name="Kostka J."/>
            <person name="Green S."/>
        </authorList>
    </citation>
    <scope>NUCLEOTIDE SEQUENCE [LARGE SCALE GENOMIC DNA]</scope>
    <source>
        <strain evidence="2 3">2APBS1</strain>
    </source>
</reference>
<gene>
    <name evidence="2" type="ORF">R2APBS1_3070</name>
</gene>
<feature type="domain" description="Glycosyltransferase subfamily 4-like N-terminal" evidence="1">
    <location>
        <begin position="32"/>
        <end position="212"/>
    </location>
</feature>
<dbReference type="AlphaFoldDB" id="I4WQT7"/>
<organism evidence="2 3">
    <name type="scientific">Rhodanobacter denitrificans</name>
    <dbReference type="NCBI Taxonomy" id="666685"/>
    <lineage>
        <taxon>Bacteria</taxon>
        <taxon>Pseudomonadati</taxon>
        <taxon>Pseudomonadota</taxon>
        <taxon>Gammaproteobacteria</taxon>
        <taxon>Lysobacterales</taxon>
        <taxon>Rhodanobacteraceae</taxon>
        <taxon>Rhodanobacter</taxon>
    </lineage>
</organism>
<dbReference type="RefSeq" id="WP_007511459.1">
    <property type="nucleotide sequence ID" value="NZ_AJXV01000031.1"/>
</dbReference>
<dbReference type="InterPro" id="IPR028098">
    <property type="entry name" value="Glyco_trans_4-like_N"/>
</dbReference>
<accession>I4WQT7</accession>
<dbReference type="PATRIC" id="fig|666685.9.peg.2195"/>
<dbReference type="SUPFAM" id="SSF53756">
    <property type="entry name" value="UDP-Glycosyltransferase/glycogen phosphorylase"/>
    <property type="match status" value="1"/>
</dbReference>
<proteinExistence type="predicted"/>
<dbReference type="OrthoDB" id="9794575at2"/>
<dbReference type="Proteomes" id="UP000011859">
    <property type="component" value="Chromosome"/>
</dbReference>
<accession>M4NJ67</accession>
<dbReference type="GO" id="GO:0016757">
    <property type="term" value="F:glycosyltransferase activity"/>
    <property type="evidence" value="ECO:0007669"/>
    <property type="project" value="UniProtKB-ARBA"/>
</dbReference>
<protein>
    <recommendedName>
        <fullName evidence="1">Glycosyltransferase subfamily 4-like N-terminal domain-containing protein</fullName>
    </recommendedName>
</protein>
<evidence type="ECO:0000259" key="1">
    <source>
        <dbReference type="Pfam" id="PF13579"/>
    </source>
</evidence>
<dbReference type="HOGENOM" id="CLU_032377_0_0_6"/>
<sequence precursor="true">MEGRVVGKCVLMTGFHFPPSALSSGHLRLLAFTKYLPERGWDPVVLSATPGAYELTDPASVRSIPKECNVYRAFALDAKRHMAVMGRYPSIFALPDRWSSWWPAAVWNGLRLIRRHHAQAIWSTFPIMTSHCVAYTLHRLTGIPWIADFRDPVASSTAGKNPMAVRSQARWERRVLSCAARSVFTTPGAMQWCAERYPEAWRAGRLTVIANGYDDEAFADLRRPPPQAGRPLVLLHSGLLYPEGRSPLPFFAALARLRDSGGVTAGMIKVVLRASGSEATYTREIQRLGLGEMVTLAPPVGNREALFEQVAADGLLLFQGSRFDLQIPAKVYEYLRIGRPIFALVGPNGDTAALLRESGGAEFVAADDVDAIATGLRRFLYALTKGTAPSQRPAVVAQYSRRAGAAQLASLLDQVCT</sequence>
<evidence type="ECO:0000313" key="2">
    <source>
        <dbReference type="EMBL" id="AGG90142.1"/>
    </source>
</evidence>
<name>I4WQT7_9GAMM</name>
<dbReference type="Gene3D" id="3.40.50.2000">
    <property type="entry name" value="Glycogen Phosphorylase B"/>
    <property type="match status" value="1"/>
</dbReference>